<dbReference type="GO" id="GO:0010997">
    <property type="term" value="F:anaphase-promoting complex binding"/>
    <property type="evidence" value="ECO:0007669"/>
    <property type="project" value="TreeGrafter"/>
</dbReference>
<evidence type="ECO:0000313" key="6">
    <source>
        <dbReference type="Proteomes" id="UP000796761"/>
    </source>
</evidence>
<reference evidence="5" key="1">
    <citation type="submission" date="2019-04" db="EMBL/GenBank/DDBJ databases">
        <title>Genome assembly of Zosterops borbonicus 15179.</title>
        <authorList>
            <person name="Leroy T."/>
            <person name="Anselmetti Y."/>
            <person name="Tilak M.-K."/>
            <person name="Nabholz B."/>
        </authorList>
    </citation>
    <scope>NUCLEOTIDE SEQUENCE</scope>
    <source>
        <strain evidence="5">HGM_15179</strain>
        <tissue evidence="5">Muscle</tissue>
    </source>
</reference>
<feature type="compositionally biased region" description="Basic and acidic residues" evidence="4">
    <location>
        <begin position="264"/>
        <end position="290"/>
    </location>
</feature>
<feature type="compositionally biased region" description="Polar residues" evidence="4">
    <location>
        <begin position="476"/>
        <end position="487"/>
    </location>
</feature>
<dbReference type="GO" id="GO:0033314">
    <property type="term" value="P:mitotic DNA replication checkpoint signaling"/>
    <property type="evidence" value="ECO:0007669"/>
    <property type="project" value="TreeGrafter"/>
</dbReference>
<evidence type="ECO:0000256" key="2">
    <source>
        <dbReference type="ARBA" id="ARBA00022553"/>
    </source>
</evidence>
<feature type="compositionally biased region" description="Low complexity" evidence="4">
    <location>
        <begin position="822"/>
        <end position="833"/>
    </location>
</feature>
<feature type="compositionally biased region" description="Basic residues" evidence="4">
    <location>
        <begin position="154"/>
        <end position="166"/>
    </location>
</feature>
<feature type="region of interest" description="Disordered" evidence="4">
    <location>
        <begin position="1376"/>
        <end position="1433"/>
    </location>
</feature>
<proteinExistence type="predicted"/>
<dbReference type="PANTHER" id="PTHR14396:SF10">
    <property type="entry name" value="CLASPIN"/>
    <property type="match status" value="1"/>
</dbReference>
<keyword evidence="2" id="KW-0597">Phosphoprotein</keyword>
<name>A0A8K1LKX4_9PASS</name>
<evidence type="ECO:0000256" key="1">
    <source>
        <dbReference type="ARBA" id="ARBA00004123"/>
    </source>
</evidence>
<evidence type="ECO:0000313" key="5">
    <source>
        <dbReference type="EMBL" id="TRZ17990.1"/>
    </source>
</evidence>
<feature type="region of interest" description="Disordered" evidence="4">
    <location>
        <begin position="988"/>
        <end position="1046"/>
    </location>
</feature>
<keyword evidence="6" id="KW-1185">Reference proteome</keyword>
<dbReference type="InterPro" id="IPR024146">
    <property type="entry name" value="Claspin"/>
</dbReference>
<comment type="subcellular location">
    <subcellularLocation>
        <location evidence="1">Nucleus</location>
    </subcellularLocation>
</comment>
<feature type="compositionally biased region" description="Basic and acidic residues" evidence="4">
    <location>
        <begin position="91"/>
        <end position="107"/>
    </location>
</feature>
<gene>
    <name evidence="5" type="ORF">HGM15179_009078</name>
</gene>
<keyword evidence="3" id="KW-0539">Nucleus</keyword>
<dbReference type="Pfam" id="PF15546">
    <property type="entry name" value="DUF4653"/>
    <property type="match status" value="1"/>
</dbReference>
<evidence type="ECO:0000256" key="4">
    <source>
        <dbReference type="SAM" id="MobiDB-lite"/>
    </source>
</evidence>
<comment type="caution">
    <text evidence="5">The sequence shown here is derived from an EMBL/GenBank/DDBJ whole genome shotgun (WGS) entry which is preliminary data.</text>
</comment>
<dbReference type="EMBL" id="SWJQ01000238">
    <property type="protein sequence ID" value="TRZ17990.1"/>
    <property type="molecule type" value="Genomic_DNA"/>
</dbReference>
<feature type="compositionally biased region" description="Basic and acidic residues" evidence="4">
    <location>
        <begin position="187"/>
        <end position="196"/>
    </location>
</feature>
<feature type="compositionally biased region" description="Acidic residues" evidence="4">
    <location>
        <begin position="635"/>
        <end position="664"/>
    </location>
</feature>
<feature type="region of interest" description="Disordered" evidence="4">
    <location>
        <begin position="822"/>
        <end position="856"/>
    </location>
</feature>
<feature type="region of interest" description="Disordered" evidence="4">
    <location>
        <begin position="1294"/>
        <end position="1339"/>
    </location>
</feature>
<feature type="region of interest" description="Disordered" evidence="4">
    <location>
        <begin position="1452"/>
        <end position="1538"/>
    </location>
</feature>
<dbReference type="GO" id="GO:0005634">
    <property type="term" value="C:nucleus"/>
    <property type="evidence" value="ECO:0007669"/>
    <property type="project" value="UniProtKB-SubCell"/>
</dbReference>
<evidence type="ECO:0000256" key="3">
    <source>
        <dbReference type="ARBA" id="ARBA00023242"/>
    </source>
</evidence>
<dbReference type="Proteomes" id="UP000796761">
    <property type="component" value="Unassembled WGS sequence"/>
</dbReference>
<feature type="compositionally biased region" description="Acidic residues" evidence="4">
    <location>
        <begin position="993"/>
        <end position="1002"/>
    </location>
</feature>
<accession>A0A8K1LKX4</accession>
<feature type="compositionally biased region" description="Acidic residues" evidence="4">
    <location>
        <begin position="1010"/>
        <end position="1042"/>
    </location>
</feature>
<feature type="compositionally biased region" description="Polar residues" evidence="4">
    <location>
        <begin position="1504"/>
        <end position="1522"/>
    </location>
</feature>
<evidence type="ECO:0008006" key="7">
    <source>
        <dbReference type="Google" id="ProtNLM"/>
    </source>
</evidence>
<feature type="compositionally biased region" description="Basic and acidic residues" evidence="4">
    <location>
        <begin position="418"/>
        <end position="427"/>
    </location>
</feature>
<feature type="compositionally biased region" description="Basic and acidic residues" evidence="4">
    <location>
        <begin position="167"/>
        <end position="178"/>
    </location>
</feature>
<dbReference type="PANTHER" id="PTHR14396">
    <property type="entry name" value="CLASPIN"/>
    <property type="match status" value="1"/>
</dbReference>
<sequence length="1632" mass="181405">MAAVPVTTEGPVELPLADLNPGLQKPLDSDSDSGQGSCETASPGPLGKSTVSFEDRDSEEEIFVRKKAKNQKVLQDSESEEGEDGGSSVQGDKENGEEKENIPVEKNKKSRRVRPALLDSEDSDTGDQLQIENLETGKMSGFPEGELEEERPLKSVKKYRKHKHKHGVEEEPAKEAVTKSRRRKQKEKIMESIKQLRKEKKPVAEQVDGGERFPFNDSGCLLDDKDLFDNGLEEENDQALEDEESLESIRAAVKNKLKKHKNKERFPDDEGYKHVFDEENEEPVLKEPKRKERKAARLSKEAIKQLHSETQRLIRESSVSLPYHVPEAKSVHEFFKRRPRPACQGNAMALLKSSKYQLPLNEEPAATGNLSKDCKDGPVEGDQSAAAEPEMNLGRDVDASVTEPLAAEGKNLPEDCAEQPRQDKEDSPAVTGTVTDDNTQEQQISNCLSTDCDEPKESEIPPAPGDALVERGETAPNVQGETSSQQVGPGLVAQPEKVRKSKLDKLRALGIDLSIQPRICSDNDSFINLDEADSNKELEALKARFLKHTLQTSKSKAERAINMSIIRKETTSDGKEELRADVVPAVLAAESLEETVHTKPGEKLQALKAKLQEAMKLRRTEERQKRQALFKLDNEEMLEEEEEEEEEMTDESEEEEEEEGEEGDHENSEFLLDEAEEDNEDTEEKHTEDGDKETDKESIDGEKLEKPEHGDSVLKHPSTESTLMLFKDSSSKMGYSLPDEKLEMEETVDKGHTKLEDDDSFSLPTLAKENSHNSSFELIGSMIPSYQPCNKQASRGGSFLPAAAGFRSPSPGFFKTSFISSASKSSGKTSEPSLPIEDSQDLYNASPEPKSLFPGAGESRFQFSLEDDTQSQLLDADGFLNVGQHRNKYQSSKHQLPLASMDENAMDANMDELLDLCSGQFSSQAQHVPNTSSTKKQNMEELLNLCSGKFVSQTGSPTWASSMCSKAEKDSDIEDPMAEALELCSGSFHTDREEEEEEEQEELGGFQLLTDDEAFASEEDEKGEDSADSAAEEAETSDEEEELLRHRPALKKKLKLQDFMEEEAELSGSDVGSEDEYDGEDLNEYEEEIIDEELPNEAELGNQIQKFHMKAMLDDDKRQLRLYQERYLLDGDLHSDGPGRTRRFRWKNIDFASQMDLFQRDSDNEEENEEFDETEVKWRKERFEREQWLREQKEKNKEQEEEEEEIGGNSEFMKLAKKVTVKSLQKKASPAVVPQDTTLLPRNPFEAFKPAGDIQVKNGSLLNRPKAVLQKLAAMADLNPNAPRNSRNFVFHTLSPEKSEEAKEKSKPQVKKRGPSAAITSAAKRPRVESSEETSAAEVSIPPGNAICVTSVTRKYLRQDTGEMFAVCPANPPFQQGQGGPALGTALPGAGHGPDSNSNFVGEVCDSNENWSQAAPGSPPEEGSSRSENTTNPSDNLLLLMQRQMVQGRLRDTAPGLGDKHPGQGVRSPPEGAEGSGAGGQNTAEETARGCVKPPSSPAEDNGYASSSLSIDSPESTCSTTWDPPASAPQARSPPEAEPELGTLLPVLAEAVQHLQDKERFKEQEKEKHHIQLVMYRRLALLRWIHGLQQKVVDQQNRLQESFDTILDNRKELIRCMQQGPACLAATAAPRP</sequence>
<dbReference type="GO" id="GO:0007095">
    <property type="term" value="P:mitotic G2 DNA damage checkpoint signaling"/>
    <property type="evidence" value="ECO:0007669"/>
    <property type="project" value="TreeGrafter"/>
</dbReference>
<feature type="compositionally biased region" description="Acidic residues" evidence="4">
    <location>
        <begin position="671"/>
        <end position="682"/>
    </location>
</feature>
<feature type="region of interest" description="Disordered" evidence="4">
    <location>
        <begin position="1"/>
        <end position="218"/>
    </location>
</feature>
<feature type="region of interest" description="Disordered" evidence="4">
    <location>
        <begin position="260"/>
        <end position="302"/>
    </location>
</feature>
<protein>
    <recommendedName>
        <fullName evidence="7">Claspin</fullName>
    </recommendedName>
</protein>
<feature type="region of interest" description="Disordered" evidence="4">
    <location>
        <begin position="360"/>
        <end position="499"/>
    </location>
</feature>
<feature type="region of interest" description="Disordered" evidence="4">
    <location>
        <begin position="1061"/>
        <end position="1080"/>
    </location>
</feature>
<feature type="compositionally biased region" description="Basic and acidic residues" evidence="4">
    <location>
        <begin position="1295"/>
        <end position="1307"/>
    </location>
</feature>
<feature type="region of interest" description="Disordered" evidence="4">
    <location>
        <begin position="618"/>
        <end position="734"/>
    </location>
</feature>
<feature type="compositionally biased region" description="Polar residues" evidence="4">
    <location>
        <begin position="430"/>
        <end position="449"/>
    </location>
</feature>
<feature type="compositionally biased region" description="Low complexity" evidence="4">
    <location>
        <begin position="1524"/>
        <end position="1534"/>
    </location>
</feature>
<dbReference type="InterPro" id="IPR027812">
    <property type="entry name" value="DUF4653"/>
</dbReference>
<dbReference type="OrthoDB" id="5859781at2759"/>
<organism evidence="5 6">
    <name type="scientific">Zosterops borbonicus</name>
    <dbReference type="NCBI Taxonomy" id="364589"/>
    <lineage>
        <taxon>Eukaryota</taxon>
        <taxon>Metazoa</taxon>
        <taxon>Chordata</taxon>
        <taxon>Craniata</taxon>
        <taxon>Vertebrata</taxon>
        <taxon>Euteleostomi</taxon>
        <taxon>Archelosauria</taxon>
        <taxon>Archosauria</taxon>
        <taxon>Dinosauria</taxon>
        <taxon>Saurischia</taxon>
        <taxon>Theropoda</taxon>
        <taxon>Coelurosauria</taxon>
        <taxon>Aves</taxon>
        <taxon>Neognathae</taxon>
        <taxon>Neoaves</taxon>
        <taxon>Telluraves</taxon>
        <taxon>Australaves</taxon>
        <taxon>Passeriformes</taxon>
        <taxon>Sylvioidea</taxon>
        <taxon>Zosteropidae</taxon>
        <taxon>Zosterops</taxon>
    </lineage>
</organism>
<feature type="compositionally biased region" description="Basic and acidic residues" evidence="4">
    <location>
        <begin position="683"/>
        <end position="718"/>
    </location>
</feature>